<dbReference type="HOGENOM" id="CLU_073594_0_0_9"/>
<name>U2QSH9_9BACL</name>
<organism evidence="4 5">
    <name type="scientific">Gemella bergeri ATCC 700627</name>
    <dbReference type="NCBI Taxonomy" id="1321820"/>
    <lineage>
        <taxon>Bacteria</taxon>
        <taxon>Bacillati</taxon>
        <taxon>Bacillota</taxon>
        <taxon>Bacilli</taxon>
        <taxon>Bacillales</taxon>
        <taxon>Gemellaceae</taxon>
        <taxon>Gemella</taxon>
    </lineage>
</organism>
<dbReference type="EMBL" id="AWVP01000029">
    <property type="protein sequence ID" value="ERK59451.1"/>
    <property type="molecule type" value="Genomic_DNA"/>
</dbReference>
<dbReference type="PATRIC" id="fig|1321820.3.peg.527"/>
<feature type="domain" description="Competence protein CoiA-like N-terminal" evidence="2">
    <location>
        <begin position="19"/>
        <end position="56"/>
    </location>
</feature>
<feature type="domain" description="Competence protein CoiA nuclease-like" evidence="1">
    <location>
        <begin position="62"/>
        <end position="205"/>
    </location>
</feature>
<evidence type="ECO:0000259" key="2">
    <source>
        <dbReference type="Pfam" id="PF25164"/>
    </source>
</evidence>
<dbReference type="InterPro" id="IPR057253">
    <property type="entry name" value="CoiA-like_N"/>
</dbReference>
<evidence type="ECO:0000313" key="4">
    <source>
        <dbReference type="EMBL" id="ERK59451.1"/>
    </source>
</evidence>
<dbReference type="eggNOG" id="COG4469">
    <property type="taxonomic scope" value="Bacteria"/>
</dbReference>
<proteinExistence type="predicted"/>
<sequence length="346" mass="41603">MYVAYDDKETVFNALDDDIEKAKEYHCPVCKGKVIFRKGVKVQSHFAHVKNCSCEYDTYKTESLKHLETKKNLYNHFKKIYNNVEVEYIFKTQGSIQIADVYIKDINVAFEYQRSVIPYELIEERTKGYEKAGIKLIWLIDTNKFIKELRYYNGISYIRYAPFVDNFLNYYQEKVFFYGWDNENKRFELYQIWSHNLKKRNAVCIKTVFDIDNFNIPLDLKLFDKDLTSKLYPKDIENYVYEQIKYDKTVKNKILSMFYNQRIELNNIPKIIGVNILEQVLISTPLIYWQGLMYKFYKDGKTYPELLRIMGNIIKFKRSIYIKNIQQGEIFIRVVKQYYELLIASS</sequence>
<feature type="domain" description="Competence protein CoiA C-terminal" evidence="3">
    <location>
        <begin position="232"/>
        <end position="344"/>
    </location>
</feature>
<dbReference type="AlphaFoldDB" id="U2QSH9"/>
<reference evidence="4 5" key="1">
    <citation type="submission" date="2013-08" db="EMBL/GenBank/DDBJ databases">
        <authorList>
            <person name="Weinstock G."/>
            <person name="Sodergren E."/>
            <person name="Wylie T."/>
            <person name="Fulton L."/>
            <person name="Fulton R."/>
            <person name="Fronick C."/>
            <person name="O'Laughlin M."/>
            <person name="Godfrey J."/>
            <person name="Miner T."/>
            <person name="Herter B."/>
            <person name="Appelbaum E."/>
            <person name="Cordes M."/>
            <person name="Lek S."/>
            <person name="Wollam A."/>
            <person name="Pepin K.H."/>
            <person name="Palsikar V.B."/>
            <person name="Mitreva M."/>
            <person name="Wilson R.K."/>
        </authorList>
    </citation>
    <scope>NUCLEOTIDE SEQUENCE [LARGE SCALE GENOMIC DNA]</scope>
    <source>
        <strain evidence="4 5">ATCC 700627</strain>
    </source>
</reference>
<protein>
    <submittedName>
        <fullName evidence="4">Competence protein CoiA-like protein</fullName>
    </submittedName>
</protein>
<dbReference type="Proteomes" id="UP000016637">
    <property type="component" value="Unassembled WGS sequence"/>
</dbReference>
<keyword evidence="5" id="KW-1185">Reference proteome</keyword>
<dbReference type="Pfam" id="PF06054">
    <property type="entry name" value="CoiA_nuc"/>
    <property type="match status" value="1"/>
</dbReference>
<accession>U2QSH9</accession>
<dbReference type="RefSeq" id="WP_021752982.1">
    <property type="nucleotide sequence ID" value="NZ_KI271836.1"/>
</dbReference>
<comment type="caution">
    <text evidence="4">The sequence shown here is derived from an EMBL/GenBank/DDBJ whole genome shotgun (WGS) entry which is preliminary data.</text>
</comment>
<dbReference type="Pfam" id="PF25164">
    <property type="entry name" value="CoiA_N"/>
    <property type="match status" value="1"/>
</dbReference>
<gene>
    <name evidence="4" type="ORF">HMPREF1983_00539</name>
</gene>
<dbReference type="InterPro" id="IPR010330">
    <property type="entry name" value="CoiA_nuc"/>
</dbReference>
<evidence type="ECO:0000313" key="5">
    <source>
        <dbReference type="Proteomes" id="UP000016637"/>
    </source>
</evidence>
<evidence type="ECO:0000259" key="1">
    <source>
        <dbReference type="Pfam" id="PF06054"/>
    </source>
</evidence>
<dbReference type="Pfam" id="PF25166">
    <property type="entry name" value="CoiA_C"/>
    <property type="match status" value="1"/>
</dbReference>
<evidence type="ECO:0000259" key="3">
    <source>
        <dbReference type="Pfam" id="PF25166"/>
    </source>
</evidence>
<dbReference type="InterPro" id="IPR057252">
    <property type="entry name" value="CoiA_C"/>
</dbReference>